<proteinExistence type="inferred from homology"/>
<dbReference type="InterPro" id="IPR036188">
    <property type="entry name" value="FAD/NAD-bd_sf"/>
</dbReference>
<keyword evidence="3" id="KW-0285">Flavoprotein</keyword>
<dbReference type="InterPro" id="IPR044920">
    <property type="entry name" value="MnmG_C_subdom_sf"/>
</dbReference>
<feature type="region of interest" description="Disordered" evidence="5">
    <location>
        <begin position="789"/>
        <end position="808"/>
    </location>
</feature>
<evidence type="ECO:0000313" key="7">
    <source>
        <dbReference type="EMBL" id="CAB9512386.1"/>
    </source>
</evidence>
<comment type="caution">
    <text evidence="7">The sequence shown here is derived from an EMBL/GenBank/DDBJ whole genome shotgun (WGS) entry which is preliminary data.</text>
</comment>
<dbReference type="SUPFAM" id="SSF51905">
    <property type="entry name" value="FAD/NAD(P)-binding domain"/>
    <property type="match status" value="1"/>
</dbReference>
<dbReference type="Proteomes" id="UP001153069">
    <property type="component" value="Unassembled WGS sequence"/>
</dbReference>
<gene>
    <name evidence="7" type="ORF">SEMRO_534_G161710.1</name>
</gene>
<dbReference type="GO" id="GO:0070899">
    <property type="term" value="P:mitochondrial tRNA wobble uridine modification"/>
    <property type="evidence" value="ECO:0007669"/>
    <property type="project" value="UniProtKB-ARBA"/>
</dbReference>
<dbReference type="PANTHER" id="PTHR11806:SF0">
    <property type="entry name" value="PROTEIN MTO1 HOMOLOG, MITOCHONDRIAL"/>
    <property type="match status" value="1"/>
</dbReference>
<dbReference type="GO" id="GO:0030488">
    <property type="term" value="P:tRNA methylation"/>
    <property type="evidence" value="ECO:0007669"/>
    <property type="project" value="TreeGrafter"/>
</dbReference>
<protein>
    <submittedName>
        <fullName evidence="7">Uridine 5-carboxymethylaminomethyl modification enzyme MnmG</fullName>
    </submittedName>
</protein>
<feature type="compositionally biased region" description="Polar residues" evidence="5">
    <location>
        <begin position="796"/>
        <end position="808"/>
    </location>
</feature>
<keyword evidence="4" id="KW-0274">FAD</keyword>
<dbReference type="FunFam" id="1.10.150.570:FF:000001">
    <property type="entry name" value="tRNA uridine 5-carboxymethylaminomethyl modification enzyme MnmG"/>
    <property type="match status" value="1"/>
</dbReference>
<dbReference type="InterPro" id="IPR026904">
    <property type="entry name" value="MnmG_C"/>
</dbReference>
<dbReference type="Pfam" id="PF01134">
    <property type="entry name" value="GIDA"/>
    <property type="match status" value="1"/>
</dbReference>
<dbReference type="GO" id="GO:0050660">
    <property type="term" value="F:flavin adenine dinucleotide binding"/>
    <property type="evidence" value="ECO:0007669"/>
    <property type="project" value="InterPro"/>
</dbReference>
<evidence type="ECO:0000256" key="3">
    <source>
        <dbReference type="ARBA" id="ARBA00022630"/>
    </source>
</evidence>
<dbReference type="OrthoDB" id="3329at2759"/>
<reference evidence="7" key="1">
    <citation type="submission" date="2020-06" db="EMBL/GenBank/DDBJ databases">
        <authorList>
            <consortium name="Plant Systems Biology data submission"/>
        </authorList>
    </citation>
    <scope>NUCLEOTIDE SEQUENCE</scope>
    <source>
        <strain evidence="7">D6</strain>
    </source>
</reference>
<dbReference type="FunFam" id="3.50.50.60:FF:000002">
    <property type="entry name" value="tRNA uridine 5-carboxymethylaminomethyl modification enzyme MnmG"/>
    <property type="match status" value="1"/>
</dbReference>
<dbReference type="GO" id="GO:0005739">
    <property type="term" value="C:mitochondrion"/>
    <property type="evidence" value="ECO:0007669"/>
    <property type="project" value="GOC"/>
</dbReference>
<feature type="domain" description="tRNA uridine 5-carboxymethylaminomethyl modification enzyme C-terminal subdomain" evidence="6">
    <location>
        <begin position="710"/>
        <end position="783"/>
    </location>
</feature>
<dbReference type="InterPro" id="IPR047001">
    <property type="entry name" value="MnmG_C_subdom"/>
</dbReference>
<keyword evidence="8" id="KW-1185">Reference proteome</keyword>
<dbReference type="Gene3D" id="3.50.50.60">
    <property type="entry name" value="FAD/NAD(P)-binding domain"/>
    <property type="match status" value="2"/>
</dbReference>
<evidence type="ECO:0000313" key="8">
    <source>
        <dbReference type="Proteomes" id="UP001153069"/>
    </source>
</evidence>
<accession>A0A9N8E4G0</accession>
<dbReference type="PANTHER" id="PTHR11806">
    <property type="entry name" value="GLUCOSE INHIBITED DIVISION PROTEIN A"/>
    <property type="match status" value="1"/>
</dbReference>
<evidence type="ECO:0000256" key="4">
    <source>
        <dbReference type="ARBA" id="ARBA00022827"/>
    </source>
</evidence>
<evidence type="ECO:0000256" key="2">
    <source>
        <dbReference type="ARBA" id="ARBA00007653"/>
    </source>
</evidence>
<dbReference type="SMART" id="SM01228">
    <property type="entry name" value="GIDA_assoc_3"/>
    <property type="match status" value="1"/>
</dbReference>
<dbReference type="InterPro" id="IPR002218">
    <property type="entry name" value="MnmG-rel"/>
</dbReference>
<dbReference type="Pfam" id="PF13932">
    <property type="entry name" value="SAM_GIDA_C"/>
    <property type="match status" value="1"/>
</dbReference>
<evidence type="ECO:0000256" key="1">
    <source>
        <dbReference type="ARBA" id="ARBA00001974"/>
    </source>
</evidence>
<dbReference type="Gene3D" id="1.10.150.570">
    <property type="entry name" value="GidA associated domain, C-terminal subdomain"/>
    <property type="match status" value="1"/>
</dbReference>
<sequence>MSPCWSFMLRAPLAKAAVRSVSQKNNPILAAPRFHPLARSFSALHADNNQGGYDDHYDVIVVGGGHAGCEAAAAAARTGAKTALITQRLDTVGELSCNPSIGGIGKGHLVREVDALGGLIGTVADDAGIHYRVLNRRKGPAVRGPRAQMDRDWYKESMQQRLVSGEYPNLTCLQGSVQDLLLDESKTSSSLESLAPMMSSGDNNKNGLLGKSSENEDNLRKLATIAVEDRKARIRGVQIETEDGSTRDVISRTVIITTGTFLRGVLLMGHDRYSGGRHLRDSEQVEPPSVGLAKTLARFQFPLGRLKTGTPPRLDGSTIDWDICPKQPSEIPASPFSHILQFRGEQPPRMAANQIITCAQTATNDQTHELVMKYEDTLPHYDGMDGAGNGPRYCPSIYKKVQRFPERNSHNCFLEPEGFESNIVYPNGMSGPFPPEIQLKIMRSMKGLGAVEIVRPGYDVEYDFVNPQSLTHTLETKAIAGLYLAGQICGTTGYEEAAAQGIVAGANAGQVAKAAAQGEGPPLPFIIGRDEGYIGVLIDDLVTRGTSEPYRMFTSRAEYRISLRADNADLRLTRKGMNAGLVHDEERIVAMEARESLIEDRVQKLRHFDMKVIDWAERGGAVFGGDQVERKKGQKKTAEEVLAMPHTTLDRVEDIMIEVQKEQKAEQEARAKGKDASEVVEDDFFFKKEEPVEVMDPSPVSVYDTVEASVKYQVFVRRQHRDMESWRRAQGSRIPPDIVYSTETLPTLKKEEIEKLNRVRPSTFAEASQISGVTPQSLVYVYHYVKRRNQNREGGKNSNPTARVEAQQ</sequence>
<name>A0A9N8E4G0_9STRA</name>
<comment type="cofactor">
    <cofactor evidence="1">
        <name>FAD</name>
        <dbReference type="ChEBI" id="CHEBI:57692"/>
    </cofactor>
</comment>
<dbReference type="EMBL" id="CAICTM010000533">
    <property type="protein sequence ID" value="CAB9512386.1"/>
    <property type="molecule type" value="Genomic_DNA"/>
</dbReference>
<organism evidence="7 8">
    <name type="scientific">Seminavis robusta</name>
    <dbReference type="NCBI Taxonomy" id="568900"/>
    <lineage>
        <taxon>Eukaryota</taxon>
        <taxon>Sar</taxon>
        <taxon>Stramenopiles</taxon>
        <taxon>Ochrophyta</taxon>
        <taxon>Bacillariophyta</taxon>
        <taxon>Bacillariophyceae</taxon>
        <taxon>Bacillariophycidae</taxon>
        <taxon>Naviculales</taxon>
        <taxon>Naviculaceae</taxon>
        <taxon>Seminavis</taxon>
    </lineage>
</organism>
<comment type="similarity">
    <text evidence="2">Belongs to the MnmG family.</text>
</comment>
<evidence type="ECO:0000256" key="5">
    <source>
        <dbReference type="SAM" id="MobiDB-lite"/>
    </source>
</evidence>
<feature type="region of interest" description="Disordered" evidence="5">
    <location>
        <begin position="193"/>
        <end position="213"/>
    </location>
</feature>
<evidence type="ECO:0000259" key="6">
    <source>
        <dbReference type="SMART" id="SM01228"/>
    </source>
</evidence>
<dbReference type="AlphaFoldDB" id="A0A9N8E4G0"/>
<dbReference type="InterPro" id="IPR040131">
    <property type="entry name" value="MnmG_N"/>
</dbReference>